<feature type="region of interest" description="Disordered" evidence="6">
    <location>
        <begin position="1"/>
        <end position="43"/>
    </location>
</feature>
<dbReference type="RefSeq" id="XP_025596796.1">
    <property type="nucleotide sequence ID" value="XM_025742997.1"/>
</dbReference>
<dbReference type="InterPro" id="IPR000791">
    <property type="entry name" value="Gpr1/Fun34/SatP-like"/>
</dbReference>
<keyword evidence="5 7" id="KW-0472">Membrane</keyword>
<evidence type="ECO:0000256" key="4">
    <source>
        <dbReference type="ARBA" id="ARBA00022989"/>
    </source>
</evidence>
<keyword evidence="3 7" id="KW-0812">Transmembrane</keyword>
<comment type="similarity">
    <text evidence="2">Belongs to the acetate uptake transporter (AceTr) (TC 2.A.96) family.</text>
</comment>
<evidence type="ECO:0000256" key="7">
    <source>
        <dbReference type="SAM" id="Phobius"/>
    </source>
</evidence>
<evidence type="ECO:0000313" key="8">
    <source>
        <dbReference type="EMBL" id="PWN96517.1"/>
    </source>
</evidence>
<feature type="transmembrane region" description="Helical" evidence="7">
    <location>
        <begin position="204"/>
        <end position="224"/>
    </location>
</feature>
<dbReference type="PANTHER" id="PTHR31123">
    <property type="entry name" value="ACCUMULATION OF DYADS PROTEIN 2-RELATED"/>
    <property type="match status" value="1"/>
</dbReference>
<dbReference type="Proteomes" id="UP000245946">
    <property type="component" value="Unassembled WGS sequence"/>
</dbReference>
<dbReference type="PANTHER" id="PTHR31123:SF4">
    <property type="entry name" value="PROTEIN ALCS"/>
    <property type="match status" value="1"/>
</dbReference>
<dbReference type="InterPro" id="IPR051633">
    <property type="entry name" value="AceTr"/>
</dbReference>
<evidence type="ECO:0000256" key="3">
    <source>
        <dbReference type="ARBA" id="ARBA00022692"/>
    </source>
</evidence>
<evidence type="ECO:0000256" key="5">
    <source>
        <dbReference type="ARBA" id="ARBA00023136"/>
    </source>
</evidence>
<feature type="transmembrane region" description="Helical" evidence="7">
    <location>
        <begin position="180"/>
        <end position="197"/>
    </location>
</feature>
<feature type="transmembrane region" description="Helical" evidence="7">
    <location>
        <begin position="236"/>
        <end position="260"/>
    </location>
</feature>
<feature type="transmembrane region" description="Helical" evidence="7">
    <location>
        <begin position="75"/>
        <end position="96"/>
    </location>
</feature>
<dbReference type="GO" id="GO:0005886">
    <property type="term" value="C:plasma membrane"/>
    <property type="evidence" value="ECO:0007669"/>
    <property type="project" value="TreeGrafter"/>
</dbReference>
<keyword evidence="9" id="KW-1185">Reference proteome</keyword>
<evidence type="ECO:0000313" key="9">
    <source>
        <dbReference type="Proteomes" id="UP000245946"/>
    </source>
</evidence>
<dbReference type="STRING" id="58919.A0A316Z422"/>
<evidence type="ECO:0000256" key="2">
    <source>
        <dbReference type="ARBA" id="ARBA00005587"/>
    </source>
</evidence>
<comment type="subcellular location">
    <subcellularLocation>
        <location evidence="1">Membrane</location>
        <topology evidence="1">Multi-pass membrane protein</topology>
    </subcellularLocation>
</comment>
<dbReference type="AlphaFoldDB" id="A0A316Z422"/>
<organism evidence="8 9">
    <name type="scientific">Tilletiopsis washingtonensis</name>
    <dbReference type="NCBI Taxonomy" id="58919"/>
    <lineage>
        <taxon>Eukaryota</taxon>
        <taxon>Fungi</taxon>
        <taxon>Dikarya</taxon>
        <taxon>Basidiomycota</taxon>
        <taxon>Ustilaginomycotina</taxon>
        <taxon>Exobasidiomycetes</taxon>
        <taxon>Entylomatales</taxon>
        <taxon>Entylomatales incertae sedis</taxon>
        <taxon>Tilletiopsis</taxon>
    </lineage>
</organism>
<sequence length="292" mass="31288">MTDLQAQTSHSPSHGEKTLASGEHSQLQGGAPLASGPSVVDGRRYPRGGDYEAQYLDTKELPNFQALSRIGNPTALGIVSFCVPLTIASMALMRFGTLELTATWAAVGPYTFIGGMGMLLAAIFEIIAGNSFAFVVFASFSGYWFSLSSVFNTNFGLAATTTAQTAAIGAVAAVQQNQTLGFWQITYVIIDTVFLICSLRTNLVFIIIFAALWPTFVCLAVMLTNDGLTLTQVEHWSKAAGAFGFIASITGWYLFLALMVGDSGHAFKIPVGDLSSFWTGRDDKRASKSRTD</sequence>
<dbReference type="Pfam" id="PF01184">
    <property type="entry name" value="Gpr1_Fun34_YaaH"/>
    <property type="match status" value="1"/>
</dbReference>
<name>A0A316Z422_9BASI</name>
<feature type="transmembrane region" description="Helical" evidence="7">
    <location>
        <begin position="116"/>
        <end position="143"/>
    </location>
</feature>
<feature type="compositionally biased region" description="Polar residues" evidence="6">
    <location>
        <begin position="1"/>
        <end position="12"/>
    </location>
</feature>
<evidence type="ECO:0008006" key="10">
    <source>
        <dbReference type="Google" id="ProtNLM"/>
    </source>
</evidence>
<reference evidence="8 9" key="1">
    <citation type="journal article" date="2018" name="Mol. Biol. Evol.">
        <title>Broad Genomic Sampling Reveals a Smut Pathogenic Ancestry of the Fungal Clade Ustilaginomycotina.</title>
        <authorList>
            <person name="Kijpornyongpan T."/>
            <person name="Mondo S.J."/>
            <person name="Barry K."/>
            <person name="Sandor L."/>
            <person name="Lee J."/>
            <person name="Lipzen A."/>
            <person name="Pangilinan J."/>
            <person name="LaButti K."/>
            <person name="Hainaut M."/>
            <person name="Henrissat B."/>
            <person name="Grigoriev I.V."/>
            <person name="Spatafora J.W."/>
            <person name="Aime M.C."/>
        </authorList>
    </citation>
    <scope>NUCLEOTIDE SEQUENCE [LARGE SCALE GENOMIC DNA]</scope>
    <source>
        <strain evidence="8 9">MCA 4186</strain>
    </source>
</reference>
<dbReference type="GO" id="GO:0015123">
    <property type="term" value="F:acetate transmembrane transporter activity"/>
    <property type="evidence" value="ECO:0007669"/>
    <property type="project" value="TreeGrafter"/>
</dbReference>
<accession>A0A316Z422</accession>
<proteinExistence type="inferred from homology"/>
<keyword evidence="4 7" id="KW-1133">Transmembrane helix</keyword>
<dbReference type="GeneID" id="37270541"/>
<gene>
    <name evidence="8" type="ORF">FA09DRAFT_331374</name>
</gene>
<dbReference type="EMBL" id="KZ819299">
    <property type="protein sequence ID" value="PWN96517.1"/>
    <property type="molecule type" value="Genomic_DNA"/>
</dbReference>
<evidence type="ECO:0000256" key="1">
    <source>
        <dbReference type="ARBA" id="ARBA00004141"/>
    </source>
</evidence>
<protein>
    <recommendedName>
        <fullName evidence="10">GPR1/FUN34/YaaH-class plasma membrane protein</fullName>
    </recommendedName>
</protein>
<dbReference type="OrthoDB" id="3648309at2759"/>
<evidence type="ECO:0000256" key="6">
    <source>
        <dbReference type="SAM" id="MobiDB-lite"/>
    </source>
</evidence>